<evidence type="ECO:0000259" key="2">
    <source>
        <dbReference type="Pfam" id="PF20152"/>
    </source>
</evidence>
<proteinExistence type="predicted"/>
<dbReference type="EMBL" id="KZ084106">
    <property type="protein sequence ID" value="OSD02293.1"/>
    <property type="molecule type" value="Genomic_DNA"/>
</dbReference>
<feature type="transmembrane region" description="Helical" evidence="1">
    <location>
        <begin position="12"/>
        <end position="32"/>
    </location>
</feature>
<gene>
    <name evidence="3" type="ORF">PYCCODRAFT_1467943</name>
</gene>
<sequence length="349" mass="38801">MDLNATIGSLFIGYIVSLCLFGITLSQVVLFFRNHRQKSKSLKAIVWIVCIFENVQVVAVSQGIWLYLVTYRTQPSSLAYPARSFGVLVYLTSINNLFVRCVYAYRVYKLNGRRIFFPLVVVALSSTVASLAIVYGTQGVRLIPWAEGHKFASIFYAGYACELSADLIITASIVYIFSHRRVRWRRRPETPSIRPQLGIACDDLRDLQHHRGKAVIHPSHLSLIATGVQYVAMPESFAFLAFYLALGKLYANSLLGALNARDIIFPRSRPREAAAAPSAPLLTSVVVMDFEETFVSSVDEEERASGSYQSDETRMAAVPVLDVTATGLAKDVLCESESEKQVSQIVHFG</sequence>
<feature type="transmembrane region" description="Helical" evidence="1">
    <location>
        <begin position="156"/>
        <end position="177"/>
    </location>
</feature>
<evidence type="ECO:0000313" key="4">
    <source>
        <dbReference type="Proteomes" id="UP000193067"/>
    </source>
</evidence>
<keyword evidence="4" id="KW-1185">Reference proteome</keyword>
<accession>A0A1Y2INM9</accession>
<feature type="transmembrane region" description="Helical" evidence="1">
    <location>
        <begin position="238"/>
        <end position="260"/>
    </location>
</feature>
<feature type="transmembrane region" description="Helical" evidence="1">
    <location>
        <begin position="44"/>
        <end position="68"/>
    </location>
</feature>
<feature type="transmembrane region" description="Helical" evidence="1">
    <location>
        <begin position="80"/>
        <end position="103"/>
    </location>
</feature>
<dbReference type="OrthoDB" id="2743659at2759"/>
<dbReference type="Proteomes" id="UP000193067">
    <property type="component" value="Unassembled WGS sequence"/>
</dbReference>
<evidence type="ECO:0000313" key="3">
    <source>
        <dbReference type="EMBL" id="OSD02293.1"/>
    </source>
</evidence>
<organism evidence="3 4">
    <name type="scientific">Trametes coccinea (strain BRFM310)</name>
    <name type="common">Pycnoporus coccineus</name>
    <dbReference type="NCBI Taxonomy" id="1353009"/>
    <lineage>
        <taxon>Eukaryota</taxon>
        <taxon>Fungi</taxon>
        <taxon>Dikarya</taxon>
        <taxon>Basidiomycota</taxon>
        <taxon>Agaricomycotina</taxon>
        <taxon>Agaricomycetes</taxon>
        <taxon>Polyporales</taxon>
        <taxon>Polyporaceae</taxon>
        <taxon>Trametes</taxon>
    </lineage>
</organism>
<keyword evidence="1" id="KW-1133">Transmembrane helix</keyword>
<dbReference type="PANTHER" id="PTHR40465:SF1">
    <property type="entry name" value="DUF6534 DOMAIN-CONTAINING PROTEIN"/>
    <property type="match status" value="1"/>
</dbReference>
<reference evidence="3 4" key="1">
    <citation type="journal article" date="2015" name="Biotechnol. Biofuels">
        <title>Enhanced degradation of softwood versus hardwood by the white-rot fungus Pycnoporus coccineus.</title>
        <authorList>
            <person name="Couturier M."/>
            <person name="Navarro D."/>
            <person name="Chevret D."/>
            <person name="Henrissat B."/>
            <person name="Piumi F."/>
            <person name="Ruiz-Duenas F.J."/>
            <person name="Martinez A.T."/>
            <person name="Grigoriev I.V."/>
            <person name="Riley R."/>
            <person name="Lipzen A."/>
            <person name="Berrin J.G."/>
            <person name="Master E.R."/>
            <person name="Rosso M.N."/>
        </authorList>
    </citation>
    <scope>NUCLEOTIDE SEQUENCE [LARGE SCALE GENOMIC DNA]</scope>
    <source>
        <strain evidence="3 4">BRFM310</strain>
    </source>
</reference>
<dbReference type="AlphaFoldDB" id="A0A1Y2INM9"/>
<keyword evidence="1" id="KW-0812">Transmembrane</keyword>
<name>A0A1Y2INM9_TRAC3</name>
<dbReference type="STRING" id="1353009.A0A1Y2INM9"/>
<dbReference type="InterPro" id="IPR045339">
    <property type="entry name" value="DUF6534"/>
</dbReference>
<feature type="transmembrane region" description="Helical" evidence="1">
    <location>
        <begin position="115"/>
        <end position="136"/>
    </location>
</feature>
<keyword evidence="1" id="KW-0472">Membrane</keyword>
<feature type="domain" description="DUF6534" evidence="2">
    <location>
        <begin position="164"/>
        <end position="262"/>
    </location>
</feature>
<dbReference type="PANTHER" id="PTHR40465">
    <property type="entry name" value="CHROMOSOME 1, WHOLE GENOME SHOTGUN SEQUENCE"/>
    <property type="match status" value="1"/>
</dbReference>
<dbReference type="Pfam" id="PF20152">
    <property type="entry name" value="DUF6534"/>
    <property type="match status" value="1"/>
</dbReference>
<evidence type="ECO:0000256" key="1">
    <source>
        <dbReference type="SAM" id="Phobius"/>
    </source>
</evidence>
<protein>
    <recommendedName>
        <fullName evidence="2">DUF6534 domain-containing protein</fullName>
    </recommendedName>
</protein>